<dbReference type="Gene3D" id="3.30.565.10">
    <property type="entry name" value="Histidine kinase-like ATPase, C-terminal domain"/>
    <property type="match status" value="1"/>
</dbReference>
<keyword evidence="2" id="KW-1185">Reference proteome</keyword>
<dbReference type="InterPro" id="IPR036890">
    <property type="entry name" value="HATPase_C_sf"/>
</dbReference>
<evidence type="ECO:0008006" key="3">
    <source>
        <dbReference type="Google" id="ProtNLM"/>
    </source>
</evidence>
<dbReference type="AlphaFoldDB" id="A0A8H9L962"/>
<evidence type="ECO:0000313" key="1">
    <source>
        <dbReference type="EMBL" id="GGN99226.1"/>
    </source>
</evidence>
<reference evidence="1" key="2">
    <citation type="submission" date="2020-09" db="EMBL/GenBank/DDBJ databases">
        <authorList>
            <person name="Sun Q."/>
            <person name="Zhou Y."/>
        </authorList>
    </citation>
    <scope>NUCLEOTIDE SEQUENCE</scope>
    <source>
        <strain evidence="1">CGMCC 4.7138</strain>
    </source>
</reference>
<accession>A0A8H9L962</accession>
<dbReference type="Proteomes" id="UP000653480">
    <property type="component" value="Unassembled WGS sequence"/>
</dbReference>
<protein>
    <recommendedName>
        <fullName evidence="3">ATP-binding protein</fullName>
    </recommendedName>
</protein>
<comment type="caution">
    <text evidence="1">The sequence shown here is derived from an EMBL/GenBank/DDBJ whole genome shotgun (WGS) entry which is preliminary data.</text>
</comment>
<dbReference type="EMBL" id="BMMN01000001">
    <property type="protein sequence ID" value="GGN99226.1"/>
    <property type="molecule type" value="Genomic_DNA"/>
</dbReference>
<gene>
    <name evidence="1" type="ORF">GCM10011574_04650</name>
</gene>
<dbReference type="OrthoDB" id="3757919at2"/>
<organism evidence="1 2">
    <name type="scientific">Microbispora bryophytorum</name>
    <dbReference type="NCBI Taxonomy" id="1460882"/>
    <lineage>
        <taxon>Bacteria</taxon>
        <taxon>Bacillati</taxon>
        <taxon>Actinomycetota</taxon>
        <taxon>Actinomycetes</taxon>
        <taxon>Streptosporangiales</taxon>
        <taxon>Streptosporangiaceae</taxon>
        <taxon>Microbispora</taxon>
    </lineage>
</organism>
<evidence type="ECO:0000313" key="2">
    <source>
        <dbReference type="Proteomes" id="UP000653480"/>
    </source>
</evidence>
<reference evidence="1" key="1">
    <citation type="journal article" date="2014" name="Int. J. Syst. Evol. Microbiol.">
        <title>Complete genome sequence of Corynebacterium casei LMG S-19264T (=DSM 44701T), isolated from a smear-ripened cheese.</title>
        <authorList>
            <consortium name="US DOE Joint Genome Institute (JGI-PGF)"/>
            <person name="Walter F."/>
            <person name="Albersmeier A."/>
            <person name="Kalinowski J."/>
            <person name="Ruckert C."/>
        </authorList>
    </citation>
    <scope>NUCLEOTIDE SEQUENCE</scope>
    <source>
        <strain evidence="1">CGMCC 4.7138</strain>
    </source>
</reference>
<dbReference type="SUPFAM" id="SSF55874">
    <property type="entry name" value="ATPase domain of HSP90 chaperone/DNA topoisomerase II/histidine kinase"/>
    <property type="match status" value="1"/>
</dbReference>
<name>A0A8H9L962_9ACTN</name>
<dbReference type="Pfam" id="PF13589">
    <property type="entry name" value="HATPase_c_3"/>
    <property type="match status" value="1"/>
</dbReference>
<proteinExistence type="predicted"/>
<sequence length="508" mass="56603">MPPPVPHIETRGGWREAIPVVGSVDLPPDPRALESLGRNHSLETALADLVDNSIDAGATYVLIRLVRQDGYLRTLYVVDNGKGMTPETVDAAMTVGGHREYGDSDLGRFGLGLKAASFSQADDFTVLSRAAGRPAVGRRWRLRSGRSGFQCDIVSEDFATGELRRDWNVPMGDSGTVIRWDHLTCFPATNDSERVETFVARMTTDLFNHLGLVFHRFLSDGRIQIALDVTDVEHPLPGARFTVTPKNPFAYSRPGLSGYPKELRASLAGRELRLVCHVWPPRSTSPEFRLPGGAASRQGLYFYRRDRLLQAGGGWGGLQGVEDRLQLARVEVDIDDDIAGLFRMNPEKSKVVVGPEFGALVDYAEAEDRTTFAAYLKAAEERFKESRQRKRQRKKMLPLGDGFSDAIRDAVAAEIPTLPGRPPIHLRWRAMDGDEFFDIDRHQQTLWLNERYRRAQGDTPLLKALLYLLMEDAFQGEHLGPRDRDNIDLWQAILTAAVTDETLPGGTA</sequence>